<evidence type="ECO:0000313" key="1">
    <source>
        <dbReference type="EMBL" id="KAF2566831.1"/>
    </source>
</evidence>
<protein>
    <submittedName>
        <fullName evidence="1">Uncharacterized protein</fullName>
    </submittedName>
</protein>
<accession>A0A8S9IAE0</accession>
<proteinExistence type="predicted"/>
<dbReference type="EMBL" id="QGKW02001911">
    <property type="protein sequence ID" value="KAF2566831.1"/>
    <property type="molecule type" value="Genomic_DNA"/>
</dbReference>
<gene>
    <name evidence="1" type="ORF">F2Q68_00026325</name>
</gene>
<sequence length="102" mass="11197">MQNTADFLLHLIQPFCFLAHTSCMCHPILSFRFEARLLSSDGGDASPAFASGKQAISRKEESSWESTLLLLDEKFSLAKTSSPESSTSDMVEEIYVTADGSE</sequence>
<organism evidence="1 2">
    <name type="scientific">Brassica cretica</name>
    <name type="common">Mustard</name>
    <dbReference type="NCBI Taxonomy" id="69181"/>
    <lineage>
        <taxon>Eukaryota</taxon>
        <taxon>Viridiplantae</taxon>
        <taxon>Streptophyta</taxon>
        <taxon>Embryophyta</taxon>
        <taxon>Tracheophyta</taxon>
        <taxon>Spermatophyta</taxon>
        <taxon>Magnoliopsida</taxon>
        <taxon>eudicotyledons</taxon>
        <taxon>Gunneridae</taxon>
        <taxon>Pentapetalae</taxon>
        <taxon>rosids</taxon>
        <taxon>malvids</taxon>
        <taxon>Brassicales</taxon>
        <taxon>Brassicaceae</taxon>
        <taxon>Brassiceae</taxon>
        <taxon>Brassica</taxon>
    </lineage>
</organism>
<dbReference type="Proteomes" id="UP000712281">
    <property type="component" value="Unassembled WGS sequence"/>
</dbReference>
<dbReference type="AlphaFoldDB" id="A0A8S9IAE0"/>
<name>A0A8S9IAE0_BRACR</name>
<comment type="caution">
    <text evidence="1">The sequence shown here is derived from an EMBL/GenBank/DDBJ whole genome shotgun (WGS) entry which is preliminary data.</text>
</comment>
<evidence type="ECO:0000313" key="2">
    <source>
        <dbReference type="Proteomes" id="UP000712281"/>
    </source>
</evidence>
<reference evidence="1" key="1">
    <citation type="submission" date="2019-12" db="EMBL/GenBank/DDBJ databases">
        <title>Genome sequencing and annotation of Brassica cretica.</title>
        <authorList>
            <person name="Studholme D.J."/>
            <person name="Sarris P.F."/>
        </authorList>
    </citation>
    <scope>NUCLEOTIDE SEQUENCE</scope>
    <source>
        <strain evidence="1">PFS-001/15</strain>
        <tissue evidence="1">Leaf</tissue>
    </source>
</reference>